<feature type="transmembrane region" description="Helical" evidence="1">
    <location>
        <begin position="241"/>
        <end position="264"/>
    </location>
</feature>
<feature type="transmembrane region" description="Helical" evidence="1">
    <location>
        <begin position="343"/>
        <end position="361"/>
    </location>
</feature>
<reference evidence="2" key="1">
    <citation type="submission" date="2022-11" db="EMBL/GenBank/DDBJ databases">
        <title>Marilongibacter aestuarii gen. nov., sp. nov., isolated from tidal flat sediment.</title>
        <authorList>
            <person name="Jiayan W."/>
        </authorList>
    </citation>
    <scope>NUCLEOTIDE SEQUENCE</scope>
    <source>
        <strain evidence="2">Z1-6</strain>
    </source>
</reference>
<dbReference type="Proteomes" id="UP001145087">
    <property type="component" value="Unassembled WGS sequence"/>
</dbReference>
<feature type="transmembrane region" description="Helical" evidence="1">
    <location>
        <begin position="102"/>
        <end position="120"/>
    </location>
</feature>
<feature type="transmembrane region" description="Helical" evidence="1">
    <location>
        <begin position="270"/>
        <end position="291"/>
    </location>
</feature>
<name>A0A9X3F6W0_9BACT</name>
<keyword evidence="3" id="KW-1185">Reference proteome</keyword>
<feature type="transmembrane region" description="Helical" evidence="1">
    <location>
        <begin position="209"/>
        <end position="229"/>
    </location>
</feature>
<organism evidence="2 3">
    <name type="scientific">Draconibacterium aestuarii</name>
    <dbReference type="NCBI Taxonomy" id="2998507"/>
    <lineage>
        <taxon>Bacteria</taxon>
        <taxon>Pseudomonadati</taxon>
        <taxon>Bacteroidota</taxon>
        <taxon>Bacteroidia</taxon>
        <taxon>Marinilabiliales</taxon>
        <taxon>Prolixibacteraceae</taxon>
        <taxon>Draconibacterium</taxon>
    </lineage>
</organism>
<evidence type="ECO:0000313" key="3">
    <source>
        <dbReference type="Proteomes" id="UP001145087"/>
    </source>
</evidence>
<accession>A0A9X3F6W0</accession>
<evidence type="ECO:0000313" key="2">
    <source>
        <dbReference type="EMBL" id="MCY1721674.1"/>
    </source>
</evidence>
<feature type="transmembrane region" description="Helical" evidence="1">
    <location>
        <begin position="21"/>
        <end position="44"/>
    </location>
</feature>
<feature type="transmembrane region" description="Helical" evidence="1">
    <location>
        <begin position="153"/>
        <end position="170"/>
    </location>
</feature>
<proteinExistence type="predicted"/>
<keyword evidence="1" id="KW-0472">Membrane</keyword>
<feature type="transmembrane region" description="Helical" evidence="1">
    <location>
        <begin position="64"/>
        <end position="81"/>
    </location>
</feature>
<dbReference type="EMBL" id="JAPOHD010000028">
    <property type="protein sequence ID" value="MCY1721674.1"/>
    <property type="molecule type" value="Genomic_DNA"/>
</dbReference>
<feature type="transmembrane region" description="Helical" evidence="1">
    <location>
        <begin position="126"/>
        <end position="146"/>
    </location>
</feature>
<dbReference type="RefSeq" id="WP_343334004.1">
    <property type="nucleotide sequence ID" value="NZ_JAPOHD010000028.1"/>
</dbReference>
<dbReference type="AlphaFoldDB" id="A0A9X3F6W0"/>
<gene>
    <name evidence="2" type="ORF">OU798_15065</name>
</gene>
<keyword evidence="1" id="KW-0812">Transmembrane</keyword>
<feature type="transmembrane region" description="Helical" evidence="1">
    <location>
        <begin position="311"/>
        <end position="331"/>
    </location>
</feature>
<dbReference type="PANTHER" id="PTHR31061:SF24">
    <property type="entry name" value="LD22376P"/>
    <property type="match status" value="1"/>
</dbReference>
<comment type="caution">
    <text evidence="2">The sequence shown here is derived from an EMBL/GenBank/DDBJ whole genome shotgun (WGS) entry which is preliminary data.</text>
</comment>
<keyword evidence="1" id="KW-1133">Transmembrane helix</keyword>
<sequence length="369" mass="41413">MTTKSLRTEPQKRLESLDALRGFDMFWITGGGILSIAISKMTGIEWMETQMHHAQWAGFRFEDLIFPLFMFIAGVAIPFSIKTKLEKNVPANRLAWKAFKRMLVLVVLGILYNGTFQNGFENGRIASVLGQIGIGYFFASMIVIYFKSFSSRIYWLAGILAGFGIIQLLIPVPGIGAGVLTPEGCINGYIDQILLPGRLHGGTFDPEGILCSLSATGITLMGTIAGNILRKRQTTDWQKIGYLAATGVGLIILALVFSTFYPIIKKCWTSTFNMLAGGISFLLMAFFYLVIDHWKIRGWAFYFRIIGMNSIFVYLFTRIIDVQYITAFFVGWLAKPMGDGGDFFLLIGGLALVWLVLYYMYKKKIFLRV</sequence>
<dbReference type="PANTHER" id="PTHR31061">
    <property type="entry name" value="LD22376P"/>
    <property type="match status" value="1"/>
</dbReference>
<evidence type="ECO:0000256" key="1">
    <source>
        <dbReference type="SAM" id="Phobius"/>
    </source>
</evidence>
<protein>
    <submittedName>
        <fullName evidence="2">DUF5009 domain-containing protein</fullName>
    </submittedName>
</protein>